<feature type="compositionally biased region" description="Basic and acidic residues" evidence="1">
    <location>
        <begin position="19"/>
        <end position="35"/>
    </location>
</feature>
<gene>
    <name evidence="2" type="ORF">M0811_00093</name>
</gene>
<evidence type="ECO:0000313" key="2">
    <source>
        <dbReference type="EMBL" id="KAJ5076776.1"/>
    </source>
</evidence>
<accession>A0A9Q0LNF2</accession>
<evidence type="ECO:0000313" key="3">
    <source>
        <dbReference type="Proteomes" id="UP001149090"/>
    </source>
</evidence>
<sequence length="139" mass="16095">MQEEIKREYPEIVNITNTVERDVSFNEDNQVHKTPEPNPTNSESNLQQINENKSNSNNQESLQTIPIVSLSTLEYQPNLSPKRSLDSNTTYFYPVYQNKNENQKHVIRITNSTPDFLKNTKLSKSSPIILRSTKEQINN</sequence>
<keyword evidence="3" id="KW-1185">Reference proteome</keyword>
<dbReference type="EMBL" id="JAPDFW010000059">
    <property type="protein sequence ID" value="KAJ5076776.1"/>
    <property type="molecule type" value="Genomic_DNA"/>
</dbReference>
<comment type="caution">
    <text evidence="2">The sequence shown here is derived from an EMBL/GenBank/DDBJ whole genome shotgun (WGS) entry which is preliminary data.</text>
</comment>
<dbReference type="AlphaFoldDB" id="A0A9Q0LNF2"/>
<feature type="region of interest" description="Disordered" evidence="1">
    <location>
        <begin position="1"/>
        <end position="62"/>
    </location>
</feature>
<feature type="compositionally biased region" description="Basic and acidic residues" evidence="1">
    <location>
        <begin position="1"/>
        <end position="10"/>
    </location>
</feature>
<dbReference type="Proteomes" id="UP001149090">
    <property type="component" value="Unassembled WGS sequence"/>
</dbReference>
<feature type="compositionally biased region" description="Low complexity" evidence="1">
    <location>
        <begin position="47"/>
        <end position="61"/>
    </location>
</feature>
<evidence type="ECO:0000256" key="1">
    <source>
        <dbReference type="SAM" id="MobiDB-lite"/>
    </source>
</evidence>
<protein>
    <submittedName>
        <fullName evidence="2">Uncharacterized protein</fullName>
    </submittedName>
</protein>
<reference evidence="2" key="1">
    <citation type="submission" date="2022-10" db="EMBL/GenBank/DDBJ databases">
        <title>Novel sulphate-reducing endosymbionts in the free-living metamonad Anaeramoeba.</title>
        <authorList>
            <person name="Jerlstrom-Hultqvist J."/>
            <person name="Cepicka I."/>
            <person name="Gallot-Lavallee L."/>
            <person name="Salas-Leiva D."/>
            <person name="Curtis B.A."/>
            <person name="Zahonova K."/>
            <person name="Pipaliya S."/>
            <person name="Dacks J."/>
            <person name="Roger A.J."/>
        </authorList>
    </citation>
    <scope>NUCLEOTIDE SEQUENCE</scope>
    <source>
        <strain evidence="2">BMAN</strain>
    </source>
</reference>
<organism evidence="2 3">
    <name type="scientific">Anaeramoeba ignava</name>
    <name type="common">Anaerobic marine amoeba</name>
    <dbReference type="NCBI Taxonomy" id="1746090"/>
    <lineage>
        <taxon>Eukaryota</taxon>
        <taxon>Metamonada</taxon>
        <taxon>Anaeramoebidae</taxon>
        <taxon>Anaeramoeba</taxon>
    </lineage>
</organism>
<name>A0A9Q0LNF2_ANAIG</name>
<proteinExistence type="predicted"/>